<dbReference type="Gene3D" id="3.30.420.10">
    <property type="entry name" value="Ribonuclease H-like superfamily/Ribonuclease H"/>
    <property type="match status" value="1"/>
</dbReference>
<name>Q04358_SOLTU</name>
<dbReference type="InterPro" id="IPR025724">
    <property type="entry name" value="GAG-pre-integrase_dom"/>
</dbReference>
<sequence>MVPSLQLLEKELLNLSPSLVLHDTLHVPKLSCNLVSFRKLTRSLNCRVIFYSDLCEFQEKVSGKMIGSARESGGLYFLDNGNNSLQLNPIFLNSTFVLNKVMLWHYGLGHPSFYYLRHLLPQLFRNKNPSLFQCEFCEMAKHHVDTSFPSQRYQASKPFTMIHSDVWGPSRISTMFGKRWFVTFIDDHTRLSWVFLLKGKSEVKNVFETFHVMVETQFNEKIKIFRSDNGREFFNEQLGSFFRKTGVVHQSSCPDTPQQNGIAERKNRHLLEATRALMFTSKVPQHLWGEALLTATYLINRMPSRPLEFKTPFKVFRESFPSSRLTTDLPLRVFGCTTFVHVHNRSKLEPRAKKCIFVGYAPSQKGYKCYDPHARKIIVTMDLTFFESQLYFTTHLQGEYHLGEDSFFVILRKLDIKQMRSLILQINTDVRDVGEDINKCDPRDDKDQSDLMIKTQKFKPEPVAPSNDKNKNGNREQKTEMQVYSRRNRTQEKRTEDSQHCQKSVPQDLTVIQGTLPTDSISNSLDLDLPIAKRKGVRNTSKYPISMFVSYKKLSPSYSAFTSQLSSVEIPTNVQDALQVPEWKEAILEELRALEKNETWELVDLPEGKKPVGCKWVFTTKFKSDGSLERYKAHLVVKDHTDISMHDYLETFAPVAKLNSIRVLLTIAVNLDWSL</sequence>
<keyword evidence="2" id="KW-0378">Hydrolase</keyword>
<evidence type="ECO:0000259" key="4">
    <source>
        <dbReference type="PROSITE" id="PS50994"/>
    </source>
</evidence>
<dbReference type="Pfam" id="PF25597">
    <property type="entry name" value="SH3_retrovirus"/>
    <property type="match status" value="1"/>
</dbReference>
<dbReference type="InterPro" id="IPR001584">
    <property type="entry name" value="Integrase_cat-core"/>
</dbReference>
<dbReference type="SUPFAM" id="SSF53098">
    <property type="entry name" value="Ribonuclease H-like"/>
    <property type="match status" value="1"/>
</dbReference>
<feature type="region of interest" description="Disordered" evidence="3">
    <location>
        <begin position="455"/>
        <end position="505"/>
    </location>
</feature>
<dbReference type="EMBL" id="X52387">
    <property type="protein sequence ID" value="CAA36615.1"/>
    <property type="molecule type" value="Genomic_DNA"/>
</dbReference>
<dbReference type="PANTHER" id="PTHR42648">
    <property type="entry name" value="TRANSPOSASE, PUTATIVE-RELATED"/>
    <property type="match status" value="1"/>
</dbReference>
<dbReference type="AlphaFoldDB" id="Q04358"/>
<reference evidence="5" key="2">
    <citation type="journal article" date="1990" name="Nucleic Acids Res.">
        <title>The complete nucleotide sequence of the Tst1 retrotransposon of potato.</title>
        <authorList>
            <person name="Camirand A."/>
            <person name="Brisson N."/>
        </authorList>
    </citation>
    <scope>NUCLEOTIDE SEQUENCE</scope>
    <source>
        <strain evidence="5">kennebec</strain>
    </source>
</reference>
<dbReference type="GO" id="GO:0016787">
    <property type="term" value="F:hydrolase activity"/>
    <property type="evidence" value="ECO:0007669"/>
    <property type="project" value="UniProtKB-KW"/>
</dbReference>
<dbReference type="PROSITE" id="PS50994">
    <property type="entry name" value="INTEGRASE"/>
    <property type="match status" value="1"/>
</dbReference>
<dbReference type="InterPro" id="IPR057670">
    <property type="entry name" value="SH3_retrovirus"/>
</dbReference>
<feature type="compositionally biased region" description="Basic and acidic residues" evidence="3">
    <location>
        <begin position="468"/>
        <end position="479"/>
    </location>
</feature>
<feature type="compositionally biased region" description="Basic and acidic residues" evidence="3">
    <location>
        <begin position="489"/>
        <end position="500"/>
    </location>
</feature>
<dbReference type="InterPro" id="IPR012337">
    <property type="entry name" value="RNaseH-like_sf"/>
</dbReference>
<evidence type="ECO:0000256" key="2">
    <source>
        <dbReference type="ARBA" id="ARBA00022801"/>
    </source>
</evidence>
<accession>Q04358</accession>
<evidence type="ECO:0000256" key="1">
    <source>
        <dbReference type="ARBA" id="ARBA00022723"/>
    </source>
</evidence>
<organism evidence="5">
    <name type="scientific">Solanum tuberosum</name>
    <name type="common">Potato</name>
    <dbReference type="NCBI Taxonomy" id="4113"/>
    <lineage>
        <taxon>Eukaryota</taxon>
        <taxon>Viridiplantae</taxon>
        <taxon>Streptophyta</taxon>
        <taxon>Embryophyta</taxon>
        <taxon>Tracheophyta</taxon>
        <taxon>Spermatophyta</taxon>
        <taxon>Magnoliopsida</taxon>
        <taxon>eudicotyledons</taxon>
        <taxon>Gunneridae</taxon>
        <taxon>Pentapetalae</taxon>
        <taxon>asterids</taxon>
        <taxon>lamiids</taxon>
        <taxon>Solanales</taxon>
        <taxon>Solanaceae</taxon>
        <taxon>Solanoideae</taxon>
        <taxon>Solaneae</taxon>
        <taxon>Solanum</taxon>
    </lineage>
</organism>
<dbReference type="PIR" id="S25786">
    <property type="entry name" value="S25786"/>
</dbReference>
<evidence type="ECO:0000256" key="3">
    <source>
        <dbReference type="SAM" id="MobiDB-lite"/>
    </source>
</evidence>
<dbReference type="Pfam" id="PF07727">
    <property type="entry name" value="RVT_2"/>
    <property type="match status" value="1"/>
</dbReference>
<proteinExistence type="predicted"/>
<reference evidence="5" key="1">
    <citation type="journal article" date="1990" name="Mol. Gen. Genet.">
        <title>Occurrence of a copia-like transposable element in one of the introns of the potato starch phosphorylase gene.</title>
        <authorList>
            <person name="Camirand A."/>
            <person name="St Pierre B."/>
            <person name="Marineau C."/>
            <person name="Brisson N."/>
        </authorList>
    </citation>
    <scope>NUCLEOTIDE SEQUENCE</scope>
    <source>
        <strain evidence="5">kennebec</strain>
    </source>
</reference>
<dbReference type="PANTHER" id="PTHR42648:SF22">
    <property type="entry name" value="REVERSE TRANSCRIPTASE TY1_COPIA-TYPE DOMAIN-CONTAINING PROTEIN"/>
    <property type="match status" value="1"/>
</dbReference>
<dbReference type="InterPro" id="IPR039537">
    <property type="entry name" value="Retrotran_Ty1/copia-like"/>
</dbReference>
<dbReference type="Pfam" id="PF13976">
    <property type="entry name" value="gag_pre-integrs"/>
    <property type="match status" value="1"/>
</dbReference>
<evidence type="ECO:0000313" key="5">
    <source>
        <dbReference type="EMBL" id="CAA36615.1"/>
    </source>
</evidence>
<dbReference type="InterPro" id="IPR013103">
    <property type="entry name" value="RVT_2"/>
</dbReference>
<dbReference type="GO" id="GO:0015074">
    <property type="term" value="P:DNA integration"/>
    <property type="evidence" value="ECO:0007669"/>
    <property type="project" value="InterPro"/>
</dbReference>
<dbReference type="ExpressionAtlas" id="Q04358">
    <property type="expression patterns" value="baseline"/>
</dbReference>
<keyword evidence="1" id="KW-0479">Metal-binding</keyword>
<dbReference type="Pfam" id="PF00665">
    <property type="entry name" value="rve"/>
    <property type="match status" value="1"/>
</dbReference>
<dbReference type="InterPro" id="IPR036397">
    <property type="entry name" value="RNaseH_sf"/>
</dbReference>
<feature type="domain" description="Integrase catalytic" evidence="4">
    <location>
        <begin position="154"/>
        <end position="320"/>
    </location>
</feature>
<protein>
    <submittedName>
        <fullName evidence="5">Potato DNA for copia-like transposable element</fullName>
    </submittedName>
</protein>
<dbReference type="GO" id="GO:0046872">
    <property type="term" value="F:metal ion binding"/>
    <property type="evidence" value="ECO:0007669"/>
    <property type="project" value="UniProtKB-KW"/>
</dbReference>
<dbReference type="GO" id="GO:0003676">
    <property type="term" value="F:nucleic acid binding"/>
    <property type="evidence" value="ECO:0007669"/>
    <property type="project" value="InterPro"/>
</dbReference>